<keyword evidence="2" id="KW-1185">Reference proteome</keyword>
<evidence type="ECO:0000259" key="1">
    <source>
        <dbReference type="Pfam" id="PF24626"/>
    </source>
</evidence>
<dbReference type="Pfam" id="PF24626">
    <property type="entry name" value="SH3_Tf2-1"/>
    <property type="match status" value="1"/>
</dbReference>
<dbReference type="RefSeq" id="XP_071909670.1">
    <property type="nucleotide sequence ID" value="XM_072053569.1"/>
</dbReference>
<dbReference type="InterPro" id="IPR056924">
    <property type="entry name" value="SH3_Tf2-1"/>
</dbReference>
<reference evidence="3" key="1">
    <citation type="submission" date="2025-08" db="UniProtKB">
        <authorList>
            <consortium name="RefSeq"/>
        </authorList>
    </citation>
    <scope>IDENTIFICATION</scope>
    <source>
        <tissue evidence="3">Leaves</tissue>
    </source>
</reference>
<evidence type="ECO:0000313" key="3">
    <source>
        <dbReference type="RefSeq" id="XP_071909670.1"/>
    </source>
</evidence>
<evidence type="ECO:0000313" key="2">
    <source>
        <dbReference type="Proteomes" id="UP001652660"/>
    </source>
</evidence>
<proteinExistence type="predicted"/>
<gene>
    <name evidence="3" type="primary">LOC140008715</name>
</gene>
<dbReference type="PANTHER" id="PTHR46148">
    <property type="entry name" value="CHROMO DOMAIN-CONTAINING PROTEIN"/>
    <property type="match status" value="1"/>
</dbReference>
<dbReference type="SUPFAM" id="SSF54160">
    <property type="entry name" value="Chromo domain-like"/>
    <property type="match status" value="1"/>
</dbReference>
<dbReference type="PANTHER" id="PTHR46148:SF52">
    <property type="entry name" value="OS04G0603800 PROTEIN"/>
    <property type="match status" value="1"/>
</dbReference>
<dbReference type="InterPro" id="IPR016197">
    <property type="entry name" value="Chromo-like_dom_sf"/>
</dbReference>
<protein>
    <recommendedName>
        <fullName evidence="1">Tf2-1-like SH3-like domain-containing protein</fullName>
    </recommendedName>
</protein>
<organism evidence="2 3">
    <name type="scientific">Coffea arabica</name>
    <name type="common">Arabian coffee</name>
    <dbReference type="NCBI Taxonomy" id="13443"/>
    <lineage>
        <taxon>Eukaryota</taxon>
        <taxon>Viridiplantae</taxon>
        <taxon>Streptophyta</taxon>
        <taxon>Embryophyta</taxon>
        <taxon>Tracheophyta</taxon>
        <taxon>Spermatophyta</taxon>
        <taxon>Magnoliopsida</taxon>
        <taxon>eudicotyledons</taxon>
        <taxon>Gunneridae</taxon>
        <taxon>Pentapetalae</taxon>
        <taxon>asterids</taxon>
        <taxon>lamiids</taxon>
        <taxon>Gentianales</taxon>
        <taxon>Rubiaceae</taxon>
        <taxon>Ixoroideae</taxon>
        <taxon>Gardenieae complex</taxon>
        <taxon>Bertiereae - Coffeeae clade</taxon>
        <taxon>Coffeeae</taxon>
        <taxon>Coffea</taxon>
    </lineage>
</organism>
<name>A0ABM4UQV8_COFAR</name>
<sequence length="153" mass="17934">MTFYADQNKSERTFGVGHWVYLRLQPYRQMSVELRGNTKLSARYFGPYQVVQKVGQVAYKLKLPKGSKIHLVFHVSLLKRKVRENATPVLQLPNLDRKGHLRMKPTAILDRRIIKRRNAAAVQWLIHWWGTTSAEATQEDAEKIEREFPEFQS</sequence>
<accession>A0ABM4UQV8</accession>
<dbReference type="Proteomes" id="UP001652660">
    <property type="component" value="Chromosome 6c"/>
</dbReference>
<feature type="domain" description="Tf2-1-like SH3-like" evidence="1">
    <location>
        <begin position="17"/>
        <end position="80"/>
    </location>
</feature>
<dbReference type="GeneID" id="140008715"/>